<name>A0AAV5P7J5_CELCE</name>
<keyword evidence="2" id="KW-0472">Membrane</keyword>
<organism evidence="4 5">
    <name type="scientific">Cellulosimicrobium cellulans</name>
    <name type="common">Arthrobacter luteus</name>
    <dbReference type="NCBI Taxonomy" id="1710"/>
    <lineage>
        <taxon>Bacteria</taxon>
        <taxon>Bacillati</taxon>
        <taxon>Actinomycetota</taxon>
        <taxon>Actinomycetes</taxon>
        <taxon>Micrococcales</taxon>
        <taxon>Promicromonosporaceae</taxon>
        <taxon>Cellulosimicrobium</taxon>
    </lineage>
</organism>
<dbReference type="Pfam" id="PF22504">
    <property type="entry name" value="DUF6993"/>
    <property type="match status" value="1"/>
</dbReference>
<protein>
    <recommendedName>
        <fullName evidence="3">DUF6993 domain-containing protein</fullName>
    </recommendedName>
</protein>
<evidence type="ECO:0000256" key="1">
    <source>
        <dbReference type="SAM" id="MobiDB-lite"/>
    </source>
</evidence>
<reference evidence="4" key="1">
    <citation type="submission" date="2023-03" db="EMBL/GenBank/DDBJ databases">
        <title>Cellulosimicrobium cellulans NBRC 103059.</title>
        <authorList>
            <person name="Ichikawa N."/>
            <person name="Sato H."/>
            <person name="Tonouchi N."/>
        </authorList>
    </citation>
    <scope>NUCLEOTIDE SEQUENCE</scope>
    <source>
        <strain evidence="4">NBRC 103059</strain>
    </source>
</reference>
<evidence type="ECO:0000313" key="4">
    <source>
        <dbReference type="EMBL" id="GLY57161.1"/>
    </source>
</evidence>
<feature type="domain" description="DUF6993" evidence="3">
    <location>
        <begin position="139"/>
        <end position="210"/>
    </location>
</feature>
<feature type="compositionally biased region" description="Basic and acidic residues" evidence="1">
    <location>
        <begin position="17"/>
        <end position="29"/>
    </location>
</feature>
<dbReference type="EMBL" id="BSTG01000002">
    <property type="protein sequence ID" value="GLY57161.1"/>
    <property type="molecule type" value="Genomic_DNA"/>
</dbReference>
<feature type="compositionally biased region" description="Low complexity" evidence="1">
    <location>
        <begin position="83"/>
        <end position="94"/>
    </location>
</feature>
<keyword evidence="2" id="KW-0812">Transmembrane</keyword>
<proteinExistence type="predicted"/>
<keyword evidence="2" id="KW-1133">Transmembrane helix</keyword>
<evidence type="ECO:0000259" key="3">
    <source>
        <dbReference type="Pfam" id="PF22504"/>
    </source>
</evidence>
<feature type="region of interest" description="Disordered" evidence="1">
    <location>
        <begin position="1"/>
        <end position="38"/>
    </location>
</feature>
<accession>A0AAV5P7J5</accession>
<gene>
    <name evidence="4" type="ORF">Ccel01_17630</name>
</gene>
<feature type="region of interest" description="Disordered" evidence="1">
    <location>
        <begin position="83"/>
        <end position="126"/>
    </location>
</feature>
<dbReference type="AlphaFoldDB" id="A0AAV5P7J5"/>
<evidence type="ECO:0000256" key="2">
    <source>
        <dbReference type="SAM" id="Phobius"/>
    </source>
</evidence>
<sequence>MASRARAGQTRGMTTRLPDDGPGHGHDGGPDDGPDTTSPVTRAVVGVVVGIAIFAFVGVVGYFAVVTVGMRSWADQRDASAERSVASAPASAPAGTGTGRETTLDASNEAYRQRQGTPERDAEAARSVPAVRAALDPVADGSAVDADEVATALAAAGFETVQVVGTTASGEVATTVGVGVAVPGGCVFGGVAPDAVTLEAGGPIADGGCLEMPAH</sequence>
<evidence type="ECO:0000313" key="5">
    <source>
        <dbReference type="Proteomes" id="UP001165168"/>
    </source>
</evidence>
<feature type="transmembrane region" description="Helical" evidence="2">
    <location>
        <begin position="43"/>
        <end position="68"/>
    </location>
</feature>
<comment type="caution">
    <text evidence="4">The sequence shown here is derived from an EMBL/GenBank/DDBJ whole genome shotgun (WGS) entry which is preliminary data.</text>
</comment>
<dbReference type="InterPro" id="IPR054262">
    <property type="entry name" value="DUF6993"/>
</dbReference>
<dbReference type="Proteomes" id="UP001165168">
    <property type="component" value="Unassembled WGS sequence"/>
</dbReference>